<dbReference type="EMBL" id="JAGGLB010000004">
    <property type="protein sequence ID" value="MBP1990161.1"/>
    <property type="molecule type" value="Genomic_DNA"/>
</dbReference>
<reference evidence="2 3" key="1">
    <citation type="submission" date="2021-03" db="EMBL/GenBank/DDBJ databases">
        <title>Genomic Encyclopedia of Type Strains, Phase IV (KMG-IV): sequencing the most valuable type-strain genomes for metagenomic binning, comparative biology and taxonomic classification.</title>
        <authorList>
            <person name="Goeker M."/>
        </authorList>
    </citation>
    <scope>NUCLEOTIDE SEQUENCE [LARGE SCALE GENOMIC DNA]</scope>
    <source>
        <strain evidence="2 3">DSM 26048</strain>
    </source>
</reference>
<comment type="caution">
    <text evidence="2">The sequence shown here is derived from an EMBL/GenBank/DDBJ whole genome shotgun (WGS) entry which is preliminary data.</text>
</comment>
<dbReference type="Gene3D" id="3.20.20.150">
    <property type="entry name" value="Divalent-metal-dependent TIM barrel enzymes"/>
    <property type="match status" value="1"/>
</dbReference>
<dbReference type="Proteomes" id="UP001519287">
    <property type="component" value="Unassembled WGS sequence"/>
</dbReference>
<proteinExistence type="predicted"/>
<name>A0ABS4ITF6_9BACL</name>
<dbReference type="SUPFAM" id="SSF52317">
    <property type="entry name" value="Class I glutamine amidotransferase-like"/>
    <property type="match status" value="1"/>
</dbReference>
<protein>
    <recommendedName>
        <fullName evidence="1">Xylose isomerase-like TIM barrel domain-containing protein</fullName>
    </recommendedName>
</protein>
<dbReference type="Pfam" id="PF01261">
    <property type="entry name" value="AP_endonuc_2"/>
    <property type="match status" value="1"/>
</dbReference>
<sequence length="997" mass="113112">MKELKGSLQSTIHVYKVEPENHVEFHRRFTKAITRNDLGNKIHFSAMRAMELDDDGAIKDFNKQLDLYTKHYKLGEILWLFYKCIYAPNLKEFVDEVKARGLYIFDIWGYVPGSFLDRSSWGEYEVPAEAAKYLREILGNHFLGFDNGEQDGRYIGAYTPMICPVDSDRKSQYLQFQRHFEQLGDHFDNQTVAVCSLNFCHYFAKEGNVMMIGAETAQALINANIWYSYLRGAGKQYGLLWFGNASIWNRFGYKDYEREGVENGYEFGPDGGTSLSLLRRLIYVEYMYNCDILGLEWGFTMPDQEDVTGTKLTPLGEIQTKAVEFVENNGYPGVMYTPVAILMDFFNGWTPSRHLYTHEYYKVWGSLPYEDGDYQTHALFSMLFPGYENSGFYRDERGFLTSTPYGDMTDVIFSDVDDAILNNYSTVILAGRVILDVELYDKLRAFVEGGGHLITSADILVSAKLSGVYREEAMKLFGISQLGELKRYEAGEQVLFHGTRVTEQAFEIYHVKVDEGVEVIAQATESGLPLILHQSQGMGKVSFITSPYGLNADKLAACELEERETKYLVGPDIVTEKLVTAVDNVDGKDIPMFYDYLSAVKQYIGDCLNEEKVIELTNANLQCIVNRCEDGSFLAAVVNHGASVQRFDFAENQYGFIVDAELEIPALPEDLAGYYAKEFQHEGKAEEGSGSLSVKPADIRIFRLKTAAWTFNVKEVVFSSQAQAMACKFLALRNVASLKTELLTAPTFKHHFQGVKLDASYFLEKDMEWLRKEAEFVKRRKVDVIVDFSSLLNHYPQLSLLDNIKDRYEENMKGIAKVFEKAALFGCKQAVFILHRNAENHITADEAEAIMGRSLGKICAYAEQHGITIYLQNGTKGRLLKSTDETVAFVVSLQIPNLKFVYNIAHSIALGEKPEEIWEKHYASMKGLLLSAPGCDHYGQFYDQHNPIVNSQFADSVQSFIAKASEHKFDFACLDALYENWNDVYVDSMSLRAAVEV</sequence>
<dbReference type="CDD" id="cd03143">
    <property type="entry name" value="A4_beta-galactosidase_middle_domain"/>
    <property type="match status" value="1"/>
</dbReference>
<evidence type="ECO:0000313" key="2">
    <source>
        <dbReference type="EMBL" id="MBP1990161.1"/>
    </source>
</evidence>
<dbReference type="SUPFAM" id="SSF51658">
    <property type="entry name" value="Xylose isomerase-like"/>
    <property type="match status" value="1"/>
</dbReference>
<organism evidence="2 3">
    <name type="scientific">Paenibacillus eucommiae</name>
    <dbReference type="NCBI Taxonomy" id="1355755"/>
    <lineage>
        <taxon>Bacteria</taxon>
        <taxon>Bacillati</taxon>
        <taxon>Bacillota</taxon>
        <taxon>Bacilli</taxon>
        <taxon>Bacillales</taxon>
        <taxon>Paenibacillaceae</taxon>
        <taxon>Paenibacillus</taxon>
    </lineage>
</organism>
<gene>
    <name evidence="2" type="ORF">J2Z66_001759</name>
</gene>
<evidence type="ECO:0000259" key="1">
    <source>
        <dbReference type="Pfam" id="PF01261"/>
    </source>
</evidence>
<dbReference type="InterPro" id="IPR013022">
    <property type="entry name" value="Xyl_isomerase-like_TIM-brl"/>
</dbReference>
<keyword evidence="3" id="KW-1185">Reference proteome</keyword>
<dbReference type="InterPro" id="IPR029062">
    <property type="entry name" value="Class_I_gatase-like"/>
</dbReference>
<dbReference type="RefSeq" id="WP_209970956.1">
    <property type="nucleotide sequence ID" value="NZ_JAGGLB010000004.1"/>
</dbReference>
<feature type="domain" description="Xylose isomerase-like TIM barrel" evidence="1">
    <location>
        <begin position="766"/>
        <end position="919"/>
    </location>
</feature>
<evidence type="ECO:0000313" key="3">
    <source>
        <dbReference type="Proteomes" id="UP001519287"/>
    </source>
</evidence>
<accession>A0ABS4ITF6</accession>
<dbReference type="Gene3D" id="3.40.50.880">
    <property type="match status" value="1"/>
</dbReference>
<dbReference type="InterPro" id="IPR036237">
    <property type="entry name" value="Xyl_isomerase-like_sf"/>
</dbReference>